<organism evidence="2 3">
    <name type="scientific">Bacillus norwichensis</name>
    <dbReference type="NCBI Taxonomy" id="2762217"/>
    <lineage>
        <taxon>Bacteria</taxon>
        <taxon>Bacillati</taxon>
        <taxon>Bacillota</taxon>
        <taxon>Bacilli</taxon>
        <taxon>Bacillales</taxon>
        <taxon>Bacillaceae</taxon>
        <taxon>Bacillus</taxon>
    </lineage>
</organism>
<protein>
    <submittedName>
        <fullName evidence="2">Phosphotransferase</fullName>
    </submittedName>
</protein>
<evidence type="ECO:0000313" key="3">
    <source>
        <dbReference type="Proteomes" id="UP000648182"/>
    </source>
</evidence>
<keyword evidence="3" id="KW-1185">Reference proteome</keyword>
<gene>
    <name evidence="2" type="ORF">H9631_21255</name>
</gene>
<dbReference type="Gene3D" id="3.90.1200.10">
    <property type="match status" value="1"/>
</dbReference>
<proteinExistence type="predicted"/>
<evidence type="ECO:0000313" key="2">
    <source>
        <dbReference type="EMBL" id="MBD8007573.1"/>
    </source>
</evidence>
<accession>A0ABR8VS42</accession>
<dbReference type="RefSeq" id="WP_191816324.1">
    <property type="nucleotide sequence ID" value="NZ_JACSPV010000068.1"/>
</dbReference>
<dbReference type="InterPro" id="IPR047175">
    <property type="entry name" value="CotS-like"/>
</dbReference>
<dbReference type="EMBL" id="JACSPV010000068">
    <property type="protein sequence ID" value="MBD8007573.1"/>
    <property type="molecule type" value="Genomic_DNA"/>
</dbReference>
<sequence>MTNIFHQSRDGFNSRLLLYVKRRTGINFKKIATIKKAVWIASSEKERWIIKEFPKPDKFIQQIELTELLWNNGFHNTYRFHPIHKYGPCYFEERYFGIIQYIEPHKHQQFHYGSAKNREEALSLLCRYHTVASKCVPQLKDKLITFDLWKKWKNRHETFKRNIVPFKELSIYHHLERYMELGEASLQIMQDYEGYFFKEPHSILHGDLAHHNYIRKADGSLYIIDFDLVSIGPKQIDILQYCNRILSEIDWSPLRLFAEGEAINEYKGDIPFLAALLYPADIFREWNYFVGYNNKEQKKHWKHLKEITFGQFEKRVDFSKWIINQIEDLEE</sequence>
<name>A0ABR8VS42_9BACI</name>
<dbReference type="Pfam" id="PF01636">
    <property type="entry name" value="APH"/>
    <property type="match status" value="1"/>
</dbReference>
<reference evidence="2 3" key="1">
    <citation type="submission" date="2020-08" db="EMBL/GenBank/DDBJ databases">
        <title>A Genomic Blueprint of the Chicken Gut Microbiome.</title>
        <authorList>
            <person name="Gilroy R."/>
            <person name="Ravi A."/>
            <person name="Getino M."/>
            <person name="Pursley I."/>
            <person name="Horton D.L."/>
            <person name="Alikhan N.-F."/>
            <person name="Baker D."/>
            <person name="Gharbi K."/>
            <person name="Hall N."/>
            <person name="Watson M."/>
            <person name="Adriaenssens E.M."/>
            <person name="Foster-Nyarko E."/>
            <person name="Jarju S."/>
            <person name="Secka A."/>
            <person name="Antonio M."/>
            <person name="Oren A."/>
            <person name="Chaudhuri R."/>
            <person name="La Ragione R.M."/>
            <person name="Hildebrand F."/>
            <person name="Pallen M.J."/>
        </authorList>
    </citation>
    <scope>NUCLEOTIDE SEQUENCE [LARGE SCALE GENOMIC DNA]</scope>
    <source>
        <strain evidence="2 3">Sa1BUA2</strain>
    </source>
</reference>
<dbReference type="SUPFAM" id="SSF56112">
    <property type="entry name" value="Protein kinase-like (PK-like)"/>
    <property type="match status" value="1"/>
</dbReference>
<dbReference type="PANTHER" id="PTHR39179">
    <property type="entry name" value="SPORE COAT PROTEIN I"/>
    <property type="match status" value="1"/>
</dbReference>
<feature type="domain" description="Aminoglycoside phosphotransferase" evidence="1">
    <location>
        <begin position="40"/>
        <end position="251"/>
    </location>
</feature>
<evidence type="ECO:0000259" key="1">
    <source>
        <dbReference type="Pfam" id="PF01636"/>
    </source>
</evidence>
<dbReference type="InterPro" id="IPR011009">
    <property type="entry name" value="Kinase-like_dom_sf"/>
</dbReference>
<dbReference type="InterPro" id="IPR002575">
    <property type="entry name" value="Aminoglycoside_PTrfase"/>
</dbReference>
<comment type="caution">
    <text evidence="2">The sequence shown here is derived from an EMBL/GenBank/DDBJ whole genome shotgun (WGS) entry which is preliminary data.</text>
</comment>
<dbReference type="PANTHER" id="PTHR39179:SF3">
    <property type="entry name" value="COTS-RELATED PROTEIN"/>
    <property type="match status" value="1"/>
</dbReference>
<dbReference type="Proteomes" id="UP000648182">
    <property type="component" value="Unassembled WGS sequence"/>
</dbReference>